<keyword evidence="3" id="KW-1185">Reference proteome</keyword>
<comment type="caution">
    <text evidence="2">The sequence shown here is derived from an EMBL/GenBank/DDBJ whole genome shotgun (WGS) entry which is preliminary data.</text>
</comment>
<evidence type="ECO:0000313" key="2">
    <source>
        <dbReference type="EMBL" id="MBB4284427.1"/>
    </source>
</evidence>
<dbReference type="EMBL" id="JACIGI010000001">
    <property type="protein sequence ID" value="MBB4284427.1"/>
    <property type="molecule type" value="Genomic_DNA"/>
</dbReference>
<gene>
    <name evidence="2" type="ORF">GGD88_000133</name>
</gene>
<evidence type="ECO:0000313" key="3">
    <source>
        <dbReference type="Proteomes" id="UP000555728"/>
    </source>
</evidence>
<protein>
    <submittedName>
        <fullName evidence="2">Uncharacterized protein</fullName>
    </submittedName>
</protein>
<accession>A0A7W6RXK4</accession>
<dbReference type="RefSeq" id="WP_184430900.1">
    <property type="nucleotide sequence ID" value="NZ_JACIGI010000001.1"/>
</dbReference>
<proteinExistence type="predicted"/>
<name>A0A7W6RXK4_9PROT</name>
<feature type="transmembrane region" description="Helical" evidence="1">
    <location>
        <begin position="41"/>
        <end position="60"/>
    </location>
</feature>
<sequence length="107" mass="11869">MTDTGPRLVRITETPPCGEMPAVRAPDERQPWIVRPEGIRALWWIFAGVLALTVLAELLVDLHPEFGVDGWFGFHAWFGFLACVAMVLGAKALGVVLKRKDTYYDAG</sequence>
<keyword evidence="1" id="KW-0812">Transmembrane</keyword>
<evidence type="ECO:0000256" key="1">
    <source>
        <dbReference type="SAM" id="Phobius"/>
    </source>
</evidence>
<feature type="transmembrane region" description="Helical" evidence="1">
    <location>
        <begin position="72"/>
        <end position="90"/>
    </location>
</feature>
<reference evidence="2 3" key="1">
    <citation type="submission" date="2020-08" db="EMBL/GenBank/DDBJ databases">
        <title>Genome sequencing of Purple Non-Sulfur Bacteria from various extreme environments.</title>
        <authorList>
            <person name="Mayer M."/>
        </authorList>
    </citation>
    <scope>NUCLEOTIDE SEQUENCE [LARGE SCALE GENOMIC DNA]</scope>
    <source>
        <strain evidence="2 3">JA135</strain>
    </source>
</reference>
<organism evidence="2 3">
    <name type="scientific">Roseospira goensis</name>
    <dbReference type="NCBI Taxonomy" id="391922"/>
    <lineage>
        <taxon>Bacteria</taxon>
        <taxon>Pseudomonadati</taxon>
        <taxon>Pseudomonadota</taxon>
        <taxon>Alphaproteobacteria</taxon>
        <taxon>Rhodospirillales</taxon>
        <taxon>Rhodospirillaceae</taxon>
        <taxon>Roseospira</taxon>
    </lineage>
</organism>
<dbReference type="Proteomes" id="UP000555728">
    <property type="component" value="Unassembled WGS sequence"/>
</dbReference>
<keyword evidence="1" id="KW-0472">Membrane</keyword>
<keyword evidence="1" id="KW-1133">Transmembrane helix</keyword>
<dbReference type="AlphaFoldDB" id="A0A7W6RXK4"/>